<keyword evidence="2" id="KW-0732">Signal</keyword>
<evidence type="ECO:0000256" key="1">
    <source>
        <dbReference type="SAM" id="Phobius"/>
    </source>
</evidence>
<feature type="transmembrane region" description="Helical" evidence="1">
    <location>
        <begin position="376"/>
        <end position="399"/>
    </location>
</feature>
<sequence length="456" mass="50643">MNCKRRNGLILLHVFLTFSVLGIHAASSMGEVTTQSTEECGLEPNFLCHAHIYLYYNDSLLWNDTFWICNYGYANMSVRPIPDCCLDTYGPTSAGFNITDEMTEEVTCSIPQINLPRHNTDSMTFTSPYGTHVFPRVPHYDVSNNSNSTNASINDVTYFIYDNFVIGPGADNSFFNANEDHMKATLPHVVQLLYAYFSMETTQTLFVTAWDLKVVDKVNISDYSNGCLLNSSDTVAENLWSTETGYRGNRSQSGCMTYTGLPPSNILNDSAILLSFGYNITSTYGSEDQPIMSVGDHIIICLPDDDNTLSQFGLQVNLSCNASSFESDNWTVTFKASGAGEVQINNVQLLILNDGKEPILPFTTVSPNYNADSNKVVISVTVVLSITFIIALIMGALWFKKRYLDINRQPQSPNSSEPTSTYTEGSNDSVEFGYLNSTMHEGNWDDQNSDLMILGE</sequence>
<feature type="signal peptide" evidence="2">
    <location>
        <begin position="1"/>
        <end position="25"/>
    </location>
</feature>
<dbReference type="RefSeq" id="XP_030839554.1">
    <property type="nucleotide sequence ID" value="XM_030983694.1"/>
</dbReference>
<evidence type="ECO:0000256" key="2">
    <source>
        <dbReference type="SAM" id="SignalP"/>
    </source>
</evidence>
<dbReference type="AlphaFoldDB" id="A0A7M7NP44"/>
<organism evidence="3 4">
    <name type="scientific">Strongylocentrotus purpuratus</name>
    <name type="common">Purple sea urchin</name>
    <dbReference type="NCBI Taxonomy" id="7668"/>
    <lineage>
        <taxon>Eukaryota</taxon>
        <taxon>Metazoa</taxon>
        <taxon>Echinodermata</taxon>
        <taxon>Eleutherozoa</taxon>
        <taxon>Echinozoa</taxon>
        <taxon>Echinoidea</taxon>
        <taxon>Euechinoidea</taxon>
        <taxon>Echinacea</taxon>
        <taxon>Camarodonta</taxon>
        <taxon>Echinidea</taxon>
        <taxon>Strongylocentrotidae</taxon>
        <taxon>Strongylocentrotus</taxon>
    </lineage>
</organism>
<keyword evidence="1" id="KW-0812">Transmembrane</keyword>
<feature type="chain" id="PRO_5029639194" evidence="2">
    <location>
        <begin position="26"/>
        <end position="456"/>
    </location>
</feature>
<protein>
    <submittedName>
        <fullName evidence="3">Uncharacterized protein</fullName>
    </submittedName>
</protein>
<accession>A0A7M7NP44</accession>
<name>A0A7M7NP44_STRPU</name>
<dbReference type="Proteomes" id="UP000007110">
    <property type="component" value="Unassembled WGS sequence"/>
</dbReference>
<reference evidence="3" key="2">
    <citation type="submission" date="2021-01" db="UniProtKB">
        <authorList>
            <consortium name="EnsemblMetazoa"/>
        </authorList>
    </citation>
    <scope>IDENTIFICATION</scope>
</reference>
<keyword evidence="1" id="KW-0472">Membrane</keyword>
<dbReference type="EnsemblMetazoa" id="XM_030983694">
    <property type="protein sequence ID" value="XP_030839554"/>
    <property type="gene ID" value="LOC105439483"/>
</dbReference>
<dbReference type="KEGG" id="spu:105439483"/>
<dbReference type="InParanoid" id="A0A7M7NP44"/>
<evidence type="ECO:0000313" key="3">
    <source>
        <dbReference type="EnsemblMetazoa" id="XP_030839554"/>
    </source>
</evidence>
<evidence type="ECO:0000313" key="4">
    <source>
        <dbReference type="Proteomes" id="UP000007110"/>
    </source>
</evidence>
<keyword evidence="1" id="KW-1133">Transmembrane helix</keyword>
<dbReference type="GeneID" id="105439483"/>
<reference evidence="4" key="1">
    <citation type="submission" date="2015-02" db="EMBL/GenBank/DDBJ databases">
        <title>Genome sequencing for Strongylocentrotus purpuratus.</title>
        <authorList>
            <person name="Murali S."/>
            <person name="Liu Y."/>
            <person name="Vee V."/>
            <person name="English A."/>
            <person name="Wang M."/>
            <person name="Skinner E."/>
            <person name="Han Y."/>
            <person name="Muzny D.M."/>
            <person name="Worley K.C."/>
            <person name="Gibbs R.A."/>
        </authorList>
    </citation>
    <scope>NUCLEOTIDE SEQUENCE</scope>
</reference>
<keyword evidence="4" id="KW-1185">Reference proteome</keyword>
<proteinExistence type="predicted"/>